<organism evidence="3">
    <name type="scientific">plant metagenome</name>
    <dbReference type="NCBI Taxonomy" id="1297885"/>
    <lineage>
        <taxon>unclassified sequences</taxon>
        <taxon>metagenomes</taxon>
        <taxon>organismal metagenomes</taxon>
    </lineage>
</organism>
<feature type="compositionally biased region" description="Polar residues" evidence="1">
    <location>
        <begin position="482"/>
        <end position="491"/>
    </location>
</feature>
<name>A0A484Q0S6_9ZZZZ</name>
<dbReference type="AlphaFoldDB" id="A0A484Q0S6"/>
<evidence type="ECO:0000256" key="1">
    <source>
        <dbReference type="SAM" id="MobiDB-lite"/>
    </source>
</evidence>
<sequence>MVERHRAHHMGQVGQAGGHARMSLARQCGEKTLWGTFRQSDGRVVDGVARAQYLGRVGDSTRVASAYPIGKAHDMATRLGRTSRLGVAARLGATRLRTTRRDRTMQLDHQLPVIVRIDELERQVGKIARRMAKTRAIESLVGTQHNLAVTGPIRTRRRFKKEIGTGYIGSARHIQPVERGGRSAHTECVVGTHIQVAIHRGARRAAAVYAQPVATAAIAHVADGAGMRHQGQRIARACDHDGILVIAESVAARFHPAILHDFRIVAIELHSPAPSAADNACPSIAAIDLPPIDEALLRAGHEQPGPAIATVTGKSDGCVVALPHSTATATCAPPERARIHEAGQPVNPPHGSAPLASLDAPGIRPTGLVLNNAATASTTATYKYAGIGRRAAFAARASKYQSIAAGAPPGSALITTATQDHGSTAAAAAPTFVTRSDHRVGSKPIKQTCPPITVLQASRGPRLSPTTVPSGRAPAGTGLAGVTSTSESCGQ</sequence>
<gene>
    <name evidence="3" type="ORF">ANDO1_3370</name>
    <name evidence="2" type="ORF">ANDO2_3276</name>
</gene>
<evidence type="ECO:0000313" key="3">
    <source>
        <dbReference type="EMBL" id="VFR30100.1"/>
    </source>
</evidence>
<dbReference type="EMBL" id="CAADIB010000004">
    <property type="protein sequence ID" value="VFR23404.1"/>
    <property type="molecule type" value="Genomic_DNA"/>
</dbReference>
<protein>
    <submittedName>
        <fullName evidence="3">Uncharacterized protein</fullName>
    </submittedName>
</protein>
<proteinExistence type="predicted"/>
<feature type="region of interest" description="Disordered" evidence="1">
    <location>
        <begin position="457"/>
        <end position="491"/>
    </location>
</feature>
<dbReference type="EMBL" id="CAADHZ010000022">
    <property type="protein sequence ID" value="VFR30100.1"/>
    <property type="molecule type" value="Genomic_DNA"/>
</dbReference>
<accession>A0A484Q0S6</accession>
<evidence type="ECO:0000313" key="2">
    <source>
        <dbReference type="EMBL" id="VFR23404.1"/>
    </source>
</evidence>
<reference evidence="3" key="1">
    <citation type="submission" date="2019-03" db="EMBL/GenBank/DDBJ databases">
        <authorList>
            <person name="Danneels B."/>
        </authorList>
    </citation>
    <scope>NUCLEOTIDE SEQUENCE</scope>
</reference>